<keyword evidence="11" id="KW-0694">RNA-binding</keyword>
<dbReference type="SUPFAM" id="SSF50249">
    <property type="entry name" value="Nucleic acid-binding proteins"/>
    <property type="match status" value="1"/>
</dbReference>
<evidence type="ECO:0000256" key="6">
    <source>
        <dbReference type="ARBA" id="ARBA00022490"/>
    </source>
</evidence>
<evidence type="ECO:0000256" key="8">
    <source>
        <dbReference type="ARBA" id="ARBA00022598"/>
    </source>
</evidence>
<comment type="subcellular location">
    <subcellularLocation>
        <location evidence="2">Cytoplasm</location>
    </subcellularLocation>
</comment>
<feature type="domain" description="TRNA-binding" evidence="16">
    <location>
        <begin position="7"/>
        <end position="108"/>
    </location>
</feature>
<keyword evidence="8" id="KW-0436">Ligase</keyword>
<evidence type="ECO:0000256" key="15">
    <source>
        <dbReference type="ARBA" id="ARBA00047364"/>
    </source>
</evidence>
<keyword evidence="10" id="KW-0067">ATP-binding</keyword>
<evidence type="ECO:0000256" key="11">
    <source>
        <dbReference type="ARBA" id="ARBA00022884"/>
    </source>
</evidence>
<evidence type="ECO:0000256" key="13">
    <source>
        <dbReference type="ARBA" id="ARBA00023146"/>
    </source>
</evidence>
<dbReference type="NCBIfam" id="TIGR00399">
    <property type="entry name" value="metG_C_term"/>
    <property type="match status" value="1"/>
</dbReference>
<evidence type="ECO:0000256" key="14">
    <source>
        <dbReference type="ARBA" id="ARBA00030904"/>
    </source>
</evidence>
<comment type="subunit">
    <text evidence="3">Homodimer.</text>
</comment>
<evidence type="ECO:0000256" key="10">
    <source>
        <dbReference type="ARBA" id="ARBA00022840"/>
    </source>
</evidence>
<dbReference type="EC" id="6.1.1.10" evidence="4"/>
<evidence type="ECO:0000256" key="3">
    <source>
        <dbReference type="ARBA" id="ARBA00011738"/>
    </source>
</evidence>
<evidence type="ECO:0000256" key="2">
    <source>
        <dbReference type="ARBA" id="ARBA00004496"/>
    </source>
</evidence>
<dbReference type="PANTHER" id="PTHR11586">
    <property type="entry name" value="TRNA-AMINOACYLATION COFACTOR ARC1 FAMILY MEMBER"/>
    <property type="match status" value="1"/>
</dbReference>
<dbReference type="FunFam" id="2.40.50.140:FF:000042">
    <property type="entry name" value="Methionine--tRNA ligase"/>
    <property type="match status" value="1"/>
</dbReference>
<accession>A0A0M0BW46</accession>
<dbReference type="InterPro" id="IPR051270">
    <property type="entry name" value="Tyrosine-tRNA_ligase_regulator"/>
</dbReference>
<dbReference type="InterPro" id="IPR004495">
    <property type="entry name" value="Met-tRNA-synth_bsu_C"/>
</dbReference>
<reference evidence="18" key="1">
    <citation type="submission" date="2015-06" db="EMBL/GenBank/DDBJ databases">
        <title>New insights into the roles of widespread benthic archaea in carbon and nitrogen cycling.</title>
        <authorList>
            <person name="Lazar C.S."/>
            <person name="Baker B.J."/>
            <person name="Seitz K.W."/>
            <person name="Hyde A.S."/>
            <person name="Dick G.J."/>
            <person name="Hinrichs K.-U."/>
            <person name="Teske A.P."/>
        </authorList>
    </citation>
    <scope>NUCLEOTIDE SEQUENCE [LARGE SCALE GENOMIC DNA]</scope>
</reference>
<dbReference type="GO" id="GO:0006431">
    <property type="term" value="P:methionyl-tRNA aminoacylation"/>
    <property type="evidence" value="ECO:0007669"/>
    <property type="project" value="InterPro"/>
</dbReference>
<evidence type="ECO:0000256" key="7">
    <source>
        <dbReference type="ARBA" id="ARBA00022555"/>
    </source>
</evidence>
<keyword evidence="9" id="KW-0547">Nucleotide-binding</keyword>
<evidence type="ECO:0000259" key="16">
    <source>
        <dbReference type="PROSITE" id="PS50886"/>
    </source>
</evidence>
<evidence type="ECO:0000256" key="1">
    <source>
        <dbReference type="ARBA" id="ARBA00003314"/>
    </source>
</evidence>
<keyword evidence="7" id="KW-0820">tRNA-binding</keyword>
<evidence type="ECO:0000256" key="4">
    <source>
        <dbReference type="ARBA" id="ARBA00012838"/>
    </source>
</evidence>
<protein>
    <recommendedName>
        <fullName evidence="5">Methionine--tRNA ligase</fullName>
        <ecNumber evidence="4">6.1.1.10</ecNumber>
    </recommendedName>
    <alternativeName>
        <fullName evidence="14">Methionyl-tRNA synthetase</fullName>
    </alternativeName>
</protein>
<evidence type="ECO:0000256" key="5">
    <source>
        <dbReference type="ARBA" id="ARBA00018753"/>
    </source>
</evidence>
<comment type="catalytic activity">
    <reaction evidence="15">
        <text>tRNA(Met) + L-methionine + ATP = L-methionyl-tRNA(Met) + AMP + diphosphate</text>
        <dbReference type="Rhea" id="RHEA:13481"/>
        <dbReference type="Rhea" id="RHEA-COMP:9667"/>
        <dbReference type="Rhea" id="RHEA-COMP:9698"/>
        <dbReference type="ChEBI" id="CHEBI:30616"/>
        <dbReference type="ChEBI" id="CHEBI:33019"/>
        <dbReference type="ChEBI" id="CHEBI:57844"/>
        <dbReference type="ChEBI" id="CHEBI:78442"/>
        <dbReference type="ChEBI" id="CHEBI:78530"/>
        <dbReference type="ChEBI" id="CHEBI:456215"/>
        <dbReference type="EC" id="6.1.1.10"/>
    </reaction>
</comment>
<keyword evidence="12" id="KW-0648">Protein biosynthesis</keyword>
<dbReference type="EMBL" id="LFWV01000003">
    <property type="protein sequence ID" value="KON32396.1"/>
    <property type="molecule type" value="Genomic_DNA"/>
</dbReference>
<keyword evidence="13" id="KW-0030">Aminoacyl-tRNA synthetase</keyword>
<evidence type="ECO:0000256" key="9">
    <source>
        <dbReference type="ARBA" id="ARBA00022741"/>
    </source>
</evidence>
<sequence length="108" mass="12125">MEISFEEFQKLDLRIGKITEANQILGSRNLIKLVVDFGTETRQAVAGLVRWYQAQELVGKKCLFILNLKKRKVMGVESQCMILAAEDAEGTVTVLQPEKDVAEGSKIR</sequence>
<dbReference type="AlphaFoldDB" id="A0A0M0BW46"/>
<evidence type="ECO:0000313" key="18">
    <source>
        <dbReference type="Proteomes" id="UP000054016"/>
    </source>
</evidence>
<dbReference type="GO" id="GO:0005524">
    <property type="term" value="F:ATP binding"/>
    <property type="evidence" value="ECO:0007669"/>
    <property type="project" value="UniProtKB-KW"/>
</dbReference>
<dbReference type="InterPro" id="IPR012340">
    <property type="entry name" value="NA-bd_OB-fold"/>
</dbReference>
<organism evidence="17 18">
    <name type="scientific">miscellaneous Crenarchaeota group-1 archaeon SG8-32-3</name>
    <dbReference type="NCBI Taxonomy" id="1685125"/>
    <lineage>
        <taxon>Archaea</taxon>
        <taxon>Candidatus Bathyarchaeota</taxon>
        <taxon>MCG-1</taxon>
    </lineage>
</organism>
<dbReference type="PROSITE" id="PS50886">
    <property type="entry name" value="TRBD"/>
    <property type="match status" value="1"/>
</dbReference>
<dbReference type="GO" id="GO:0000049">
    <property type="term" value="F:tRNA binding"/>
    <property type="evidence" value="ECO:0007669"/>
    <property type="project" value="UniProtKB-KW"/>
</dbReference>
<keyword evidence="6" id="KW-0963">Cytoplasm</keyword>
<comment type="caution">
    <text evidence="17">The sequence shown here is derived from an EMBL/GenBank/DDBJ whole genome shotgun (WGS) entry which is preliminary data.</text>
</comment>
<dbReference type="PANTHER" id="PTHR11586:SF37">
    <property type="entry name" value="TRNA-BINDING DOMAIN-CONTAINING PROTEIN"/>
    <property type="match status" value="1"/>
</dbReference>
<dbReference type="Pfam" id="PF01588">
    <property type="entry name" value="tRNA_bind"/>
    <property type="match status" value="1"/>
</dbReference>
<dbReference type="GO" id="GO:0005737">
    <property type="term" value="C:cytoplasm"/>
    <property type="evidence" value="ECO:0007669"/>
    <property type="project" value="UniProtKB-SubCell"/>
</dbReference>
<proteinExistence type="predicted"/>
<gene>
    <name evidence="17" type="ORF">AC478_00450</name>
</gene>
<evidence type="ECO:0000313" key="17">
    <source>
        <dbReference type="EMBL" id="KON32396.1"/>
    </source>
</evidence>
<evidence type="ECO:0000256" key="12">
    <source>
        <dbReference type="ARBA" id="ARBA00022917"/>
    </source>
</evidence>
<comment type="function">
    <text evidence="1">Is required not only for elongation of protein synthesis but also for the initiation of all mRNA translation through initiator tRNA(fMet) aminoacylation.</text>
</comment>
<dbReference type="Gene3D" id="2.40.50.140">
    <property type="entry name" value="Nucleic acid-binding proteins"/>
    <property type="match status" value="1"/>
</dbReference>
<dbReference type="Proteomes" id="UP000054016">
    <property type="component" value="Unassembled WGS sequence"/>
</dbReference>
<dbReference type="InterPro" id="IPR002547">
    <property type="entry name" value="tRNA-bd_dom"/>
</dbReference>
<name>A0A0M0BW46_9ARCH</name>
<dbReference type="GO" id="GO:0004825">
    <property type="term" value="F:methionine-tRNA ligase activity"/>
    <property type="evidence" value="ECO:0007669"/>
    <property type="project" value="UniProtKB-EC"/>
</dbReference>